<dbReference type="Gene3D" id="1.25.40.10">
    <property type="entry name" value="Tetratricopeptide repeat domain"/>
    <property type="match status" value="1"/>
</dbReference>
<dbReference type="EMBL" id="JAVDYB010000001">
    <property type="protein sequence ID" value="MDR7277746.1"/>
    <property type="molecule type" value="Genomic_DNA"/>
</dbReference>
<reference evidence="1" key="1">
    <citation type="submission" date="2023-07" db="EMBL/GenBank/DDBJ databases">
        <title>Sequencing the genomes of 1000 actinobacteria strains.</title>
        <authorList>
            <person name="Klenk H.-P."/>
        </authorList>
    </citation>
    <scope>NUCLEOTIDE SEQUENCE</scope>
    <source>
        <strain evidence="1">DSM 44707</strain>
    </source>
</reference>
<dbReference type="SUPFAM" id="SSF48452">
    <property type="entry name" value="TPR-like"/>
    <property type="match status" value="1"/>
</dbReference>
<dbReference type="RefSeq" id="WP_310370229.1">
    <property type="nucleotide sequence ID" value="NZ_JAVDYB010000001.1"/>
</dbReference>
<dbReference type="Proteomes" id="UP001183643">
    <property type="component" value="Unassembled WGS sequence"/>
</dbReference>
<accession>A0AAE3YTS3</accession>
<dbReference type="Pfam" id="PF13374">
    <property type="entry name" value="TPR_10"/>
    <property type="match status" value="1"/>
</dbReference>
<evidence type="ECO:0000313" key="2">
    <source>
        <dbReference type="Proteomes" id="UP001183643"/>
    </source>
</evidence>
<evidence type="ECO:0000313" key="1">
    <source>
        <dbReference type="EMBL" id="MDR7277746.1"/>
    </source>
</evidence>
<comment type="caution">
    <text evidence="1">The sequence shown here is derived from an EMBL/GenBank/DDBJ whole genome shotgun (WGS) entry which is preliminary data.</text>
</comment>
<protein>
    <submittedName>
        <fullName evidence="1">Tetratricopeptide (TPR) repeat protein</fullName>
    </submittedName>
</protein>
<dbReference type="AlphaFoldDB" id="A0AAE3YTS3"/>
<organism evidence="1 2">
    <name type="scientific">Catenuloplanes atrovinosus</name>
    <dbReference type="NCBI Taxonomy" id="137266"/>
    <lineage>
        <taxon>Bacteria</taxon>
        <taxon>Bacillati</taxon>
        <taxon>Actinomycetota</taxon>
        <taxon>Actinomycetes</taxon>
        <taxon>Micromonosporales</taxon>
        <taxon>Micromonosporaceae</taxon>
        <taxon>Catenuloplanes</taxon>
    </lineage>
</organism>
<name>A0AAE3YTS3_9ACTN</name>
<proteinExistence type="predicted"/>
<keyword evidence="2" id="KW-1185">Reference proteome</keyword>
<sequence>MTPARSGTVHRAGLLDALCRAHAALLTDTRVAALPPTVQHQLSQAADTLGIFARDHGRAADAQTIFITAFLIDQRRHVTEPGNTGYARDLSVSYDRLGDLARAVGQGERAAGLYQQALTIRERLAAAEPDNTGHARDLSISYERLGDLAVRAGRMEEARTLLRRAAHTRRTLLHQEPARVDLAEELSVTLAALADTLEGTARTSVMTEIITILTPLQHAGILTAKGTAVIHRANP</sequence>
<dbReference type="InterPro" id="IPR011990">
    <property type="entry name" value="TPR-like_helical_dom_sf"/>
</dbReference>
<gene>
    <name evidence="1" type="ORF">J2S41_004524</name>
</gene>